<dbReference type="Proteomes" id="UP000299102">
    <property type="component" value="Unassembled WGS sequence"/>
</dbReference>
<evidence type="ECO:0000313" key="2">
    <source>
        <dbReference type="Proteomes" id="UP000299102"/>
    </source>
</evidence>
<keyword evidence="2" id="KW-1185">Reference proteome</keyword>
<organism evidence="1 2">
    <name type="scientific">Eumeta variegata</name>
    <name type="common">Bagworm moth</name>
    <name type="synonym">Eumeta japonica</name>
    <dbReference type="NCBI Taxonomy" id="151549"/>
    <lineage>
        <taxon>Eukaryota</taxon>
        <taxon>Metazoa</taxon>
        <taxon>Ecdysozoa</taxon>
        <taxon>Arthropoda</taxon>
        <taxon>Hexapoda</taxon>
        <taxon>Insecta</taxon>
        <taxon>Pterygota</taxon>
        <taxon>Neoptera</taxon>
        <taxon>Endopterygota</taxon>
        <taxon>Lepidoptera</taxon>
        <taxon>Glossata</taxon>
        <taxon>Ditrysia</taxon>
        <taxon>Tineoidea</taxon>
        <taxon>Psychidae</taxon>
        <taxon>Oiketicinae</taxon>
        <taxon>Eumeta</taxon>
    </lineage>
</organism>
<proteinExistence type="predicted"/>
<dbReference type="EMBL" id="BGZK01001010">
    <property type="protein sequence ID" value="GBP68419.1"/>
    <property type="molecule type" value="Genomic_DNA"/>
</dbReference>
<protein>
    <submittedName>
        <fullName evidence="1">Uncharacterized protein</fullName>
    </submittedName>
</protein>
<dbReference type="AlphaFoldDB" id="A0A4C1Y1I3"/>
<accession>A0A4C1Y1I3</accession>
<name>A0A4C1Y1I3_EUMVA</name>
<gene>
    <name evidence="1" type="ORF">EVAR_38656_1</name>
</gene>
<sequence length="257" mass="28900">MASDIRCGGVGKRFVAISAPSALIARSSQACARADGGVPFYSRTCPEKKKLIYPKSNVYSDYSQHLIKKHHTEPLYLDDLGNPAMDSIHFKMKNIMKSLKVNSRSRQCRSCSEMIKDDHRCAYHTIQNVLGIGFTSMYKILHDELQMKDIVSHCVSHHLTQRMTVRRMRSGADRSARRGEEESLAVVSARAPVMLSARRGPAEVAAECRTNYDGARDQSPADARADNTKSIKSLHLYKTAWSGTKRRRRFDRAAILL</sequence>
<comment type="caution">
    <text evidence="1">The sequence shown here is derived from an EMBL/GenBank/DDBJ whole genome shotgun (WGS) entry which is preliminary data.</text>
</comment>
<evidence type="ECO:0000313" key="1">
    <source>
        <dbReference type="EMBL" id="GBP68419.1"/>
    </source>
</evidence>
<reference evidence="1 2" key="1">
    <citation type="journal article" date="2019" name="Commun. Biol.">
        <title>The bagworm genome reveals a unique fibroin gene that provides high tensile strength.</title>
        <authorList>
            <person name="Kono N."/>
            <person name="Nakamura H."/>
            <person name="Ohtoshi R."/>
            <person name="Tomita M."/>
            <person name="Numata K."/>
            <person name="Arakawa K."/>
        </authorList>
    </citation>
    <scope>NUCLEOTIDE SEQUENCE [LARGE SCALE GENOMIC DNA]</scope>
</reference>